<dbReference type="SMART" id="SM00421">
    <property type="entry name" value="HTH_LUXR"/>
    <property type="match status" value="1"/>
</dbReference>
<dbReference type="InterPro" id="IPR029016">
    <property type="entry name" value="GAF-like_dom_sf"/>
</dbReference>
<keyword evidence="6" id="KW-1185">Reference proteome</keyword>
<dbReference type="PROSITE" id="PS00622">
    <property type="entry name" value="HTH_LUXR_1"/>
    <property type="match status" value="1"/>
</dbReference>
<dbReference type="CDD" id="cd06170">
    <property type="entry name" value="LuxR_C_like"/>
    <property type="match status" value="1"/>
</dbReference>
<dbReference type="InterPro" id="IPR000792">
    <property type="entry name" value="Tscrpt_reg_LuxR_C"/>
</dbReference>
<evidence type="ECO:0000256" key="3">
    <source>
        <dbReference type="ARBA" id="ARBA00023163"/>
    </source>
</evidence>
<dbReference type="Proteomes" id="UP000702425">
    <property type="component" value="Unassembled WGS sequence"/>
</dbReference>
<feature type="domain" description="HTH luxR-type" evidence="4">
    <location>
        <begin position="170"/>
        <end position="235"/>
    </location>
</feature>
<dbReference type="PANTHER" id="PTHR44688:SF16">
    <property type="entry name" value="DNA-BINDING TRANSCRIPTIONAL ACTIVATOR DEVR_DOSR"/>
    <property type="match status" value="1"/>
</dbReference>
<protein>
    <submittedName>
        <fullName evidence="5">Transcriptional regulatory protein LiaR</fullName>
    </submittedName>
</protein>
<dbReference type="EMBL" id="SRRZ01000202">
    <property type="protein sequence ID" value="NQE38306.1"/>
    <property type="molecule type" value="Genomic_DNA"/>
</dbReference>
<evidence type="ECO:0000259" key="4">
    <source>
        <dbReference type="PROSITE" id="PS50043"/>
    </source>
</evidence>
<dbReference type="RefSeq" id="WP_172192951.1">
    <property type="nucleotide sequence ID" value="NZ_CAWPPK010000116.1"/>
</dbReference>
<gene>
    <name evidence="5" type="primary">liaR</name>
    <name evidence="5" type="ORF">E5S67_06091</name>
</gene>
<keyword evidence="3" id="KW-0804">Transcription</keyword>
<dbReference type="PANTHER" id="PTHR44688">
    <property type="entry name" value="DNA-BINDING TRANSCRIPTIONAL ACTIVATOR DEVR_DOSR"/>
    <property type="match status" value="1"/>
</dbReference>
<reference evidence="5 6" key="1">
    <citation type="journal article" date="2020" name="Sci. Rep.">
        <title>A novel cyanobacterial geosmin producer, revising GeoA distribution and dispersion patterns in Bacteria.</title>
        <authorList>
            <person name="Churro C."/>
            <person name="Semedo-Aguiar A.P."/>
            <person name="Silva A.D."/>
            <person name="Pereira-Leal J.B."/>
            <person name="Leite R.B."/>
        </authorList>
    </citation>
    <scope>NUCLEOTIDE SEQUENCE [LARGE SCALE GENOMIC DNA]</scope>
    <source>
        <strain evidence="5 6">IPMA8</strain>
    </source>
</reference>
<proteinExistence type="predicted"/>
<dbReference type="Gene3D" id="3.30.450.40">
    <property type="match status" value="1"/>
</dbReference>
<dbReference type="PROSITE" id="PS50043">
    <property type="entry name" value="HTH_LUXR_2"/>
    <property type="match status" value="1"/>
</dbReference>
<dbReference type="SUPFAM" id="SSF46894">
    <property type="entry name" value="C-terminal effector domain of the bipartite response regulators"/>
    <property type="match status" value="1"/>
</dbReference>
<name>A0ABX2D6N5_9CYAN</name>
<evidence type="ECO:0000256" key="2">
    <source>
        <dbReference type="ARBA" id="ARBA00023125"/>
    </source>
</evidence>
<dbReference type="PRINTS" id="PR00038">
    <property type="entry name" value="HTHLUXR"/>
</dbReference>
<evidence type="ECO:0000256" key="1">
    <source>
        <dbReference type="ARBA" id="ARBA00023015"/>
    </source>
</evidence>
<comment type="caution">
    <text evidence="5">The sequence shown here is derived from an EMBL/GenBank/DDBJ whole genome shotgun (WGS) entry which is preliminary data.</text>
</comment>
<dbReference type="SUPFAM" id="SSF55781">
    <property type="entry name" value="GAF domain-like"/>
    <property type="match status" value="1"/>
</dbReference>
<evidence type="ECO:0000313" key="5">
    <source>
        <dbReference type="EMBL" id="NQE38306.1"/>
    </source>
</evidence>
<sequence length="254" mass="28451">MTISLQLLFKEIDQVTDEQDLRSQVVPKIGEYFATKRSGIFFFDQLLADRNLQKLLKVALSVEHNPVARYLAERHTPVHEGLVTSPKAWAIICPRPDHWHVMAGPIVNRGQLVGVVGCTREQSMPAFDTQNLADLSAMCLHLSVWAATVRSRSVSVGEACPTGIGKSQHQSFKSDRLTPRELQIAELVALGRTNAEIGRELWITENSVKQALKRMFRKLEVSSRAEMVAQLSATKYHLPSVKMSPSNLMQNTHQ</sequence>
<keyword evidence="2" id="KW-0238">DNA-binding</keyword>
<dbReference type="Pfam" id="PF00196">
    <property type="entry name" value="GerE"/>
    <property type="match status" value="1"/>
</dbReference>
<dbReference type="InterPro" id="IPR036388">
    <property type="entry name" value="WH-like_DNA-bd_sf"/>
</dbReference>
<dbReference type="Gene3D" id="1.10.10.10">
    <property type="entry name" value="Winged helix-like DNA-binding domain superfamily/Winged helix DNA-binding domain"/>
    <property type="match status" value="1"/>
</dbReference>
<keyword evidence="1" id="KW-0805">Transcription regulation</keyword>
<organism evidence="5 6">
    <name type="scientific">Microcoleus asticus IPMA8</name>
    <dbReference type="NCBI Taxonomy" id="2563858"/>
    <lineage>
        <taxon>Bacteria</taxon>
        <taxon>Bacillati</taxon>
        <taxon>Cyanobacteriota</taxon>
        <taxon>Cyanophyceae</taxon>
        <taxon>Oscillatoriophycideae</taxon>
        <taxon>Oscillatoriales</taxon>
        <taxon>Microcoleaceae</taxon>
        <taxon>Microcoleus</taxon>
        <taxon>Microcoleus asticus</taxon>
    </lineage>
</organism>
<evidence type="ECO:0000313" key="6">
    <source>
        <dbReference type="Proteomes" id="UP000702425"/>
    </source>
</evidence>
<dbReference type="InterPro" id="IPR016032">
    <property type="entry name" value="Sig_transdc_resp-reg_C-effctor"/>
</dbReference>
<accession>A0ABX2D6N5</accession>